<feature type="region of interest" description="Disordered" evidence="1">
    <location>
        <begin position="164"/>
        <end position="193"/>
    </location>
</feature>
<evidence type="ECO:0000256" key="1">
    <source>
        <dbReference type="SAM" id="MobiDB-lite"/>
    </source>
</evidence>
<name>A0A6J4I0F5_9PROT</name>
<gene>
    <name evidence="3" type="ORF">AVDCRST_MAG08-1502</name>
</gene>
<accession>A0A6J4I0F5</accession>
<keyword evidence="2" id="KW-0812">Transmembrane</keyword>
<proteinExistence type="predicted"/>
<dbReference type="EMBL" id="CADCTG010000133">
    <property type="protein sequence ID" value="CAA9238928.1"/>
    <property type="molecule type" value="Genomic_DNA"/>
</dbReference>
<dbReference type="AlphaFoldDB" id="A0A6J4I0F5"/>
<reference evidence="3" key="1">
    <citation type="submission" date="2020-02" db="EMBL/GenBank/DDBJ databases">
        <authorList>
            <person name="Meier V. D."/>
        </authorList>
    </citation>
    <scope>NUCLEOTIDE SEQUENCE</scope>
    <source>
        <strain evidence="3">AVDCRST_MAG08</strain>
    </source>
</reference>
<feature type="compositionally biased region" description="Low complexity" evidence="1">
    <location>
        <begin position="168"/>
        <end position="178"/>
    </location>
</feature>
<sequence>MVHPSGMWRIFHELIRGNRLRELPALIRDLSASVVVLLALSAAVALPLIVVPTAAFVLLPVLLLTAVVFGRDSALLAALLAALMARLSPFSLAEGPSVGLVQIAVLAGAALAVAALWEELRRSRAEAETAHLRSDVTARRAAERVEAARRQLSEAEARLAEAERASRRTAAIATRTSSPDPALESAFRSEGGV</sequence>
<feature type="transmembrane region" description="Helical" evidence="2">
    <location>
        <begin position="99"/>
        <end position="117"/>
    </location>
</feature>
<evidence type="ECO:0008006" key="4">
    <source>
        <dbReference type="Google" id="ProtNLM"/>
    </source>
</evidence>
<evidence type="ECO:0000313" key="3">
    <source>
        <dbReference type="EMBL" id="CAA9238928.1"/>
    </source>
</evidence>
<evidence type="ECO:0000256" key="2">
    <source>
        <dbReference type="SAM" id="Phobius"/>
    </source>
</evidence>
<protein>
    <recommendedName>
        <fullName evidence="4">Histidine kinase</fullName>
    </recommendedName>
</protein>
<organism evidence="3">
    <name type="scientific">uncultured Acetobacteraceae bacterium</name>
    <dbReference type="NCBI Taxonomy" id="169975"/>
    <lineage>
        <taxon>Bacteria</taxon>
        <taxon>Pseudomonadati</taxon>
        <taxon>Pseudomonadota</taxon>
        <taxon>Alphaproteobacteria</taxon>
        <taxon>Acetobacterales</taxon>
        <taxon>Acetobacteraceae</taxon>
        <taxon>environmental samples</taxon>
    </lineage>
</organism>
<keyword evidence="2" id="KW-1133">Transmembrane helix</keyword>
<keyword evidence="2" id="KW-0472">Membrane</keyword>